<evidence type="ECO:0000256" key="1">
    <source>
        <dbReference type="SAM" id="MobiDB-lite"/>
    </source>
</evidence>
<evidence type="ECO:0000313" key="5">
    <source>
        <dbReference type="Proteomes" id="UP000053327"/>
    </source>
</evidence>
<accession>A0A0J9STV0</accession>
<proteinExistence type="predicted"/>
<dbReference type="AlphaFoldDB" id="A0A0J9STV0"/>
<feature type="domain" description="Merozoite surface protein C-terminal" evidence="3">
    <location>
        <begin position="325"/>
        <end position="447"/>
    </location>
</feature>
<feature type="compositionally biased region" description="Polar residues" evidence="1">
    <location>
        <begin position="195"/>
        <end position="213"/>
    </location>
</feature>
<dbReference type="Proteomes" id="UP000053327">
    <property type="component" value="Unassembled WGS sequence"/>
</dbReference>
<protein>
    <submittedName>
        <fullName evidence="4">Merozoite surface protein 7 (MSP7)</fullName>
    </submittedName>
</protein>
<feature type="compositionally biased region" description="Acidic residues" evidence="1">
    <location>
        <begin position="75"/>
        <end position="87"/>
    </location>
</feature>
<gene>
    <name evidence="4" type="ORF">PVBG_02143</name>
</gene>
<dbReference type="InterPro" id="IPR024781">
    <property type="entry name" value="MSP_C"/>
</dbReference>
<feature type="compositionally biased region" description="Polar residues" evidence="1">
    <location>
        <begin position="176"/>
        <end position="189"/>
    </location>
</feature>
<dbReference type="EMBL" id="KQ234837">
    <property type="protein sequence ID" value="KMZ85457.1"/>
    <property type="molecule type" value="Genomic_DNA"/>
</dbReference>
<name>A0A0J9STV0_PLAV1</name>
<dbReference type="Pfam" id="PF12948">
    <property type="entry name" value="MSP7_C"/>
    <property type="match status" value="1"/>
</dbReference>
<feature type="compositionally biased region" description="Basic and acidic residues" evidence="1">
    <location>
        <begin position="60"/>
        <end position="74"/>
    </location>
</feature>
<feature type="compositionally biased region" description="Basic and acidic residues" evidence="1">
    <location>
        <begin position="88"/>
        <end position="103"/>
    </location>
</feature>
<evidence type="ECO:0000259" key="3">
    <source>
        <dbReference type="Pfam" id="PF12948"/>
    </source>
</evidence>
<feature type="compositionally biased region" description="Acidic residues" evidence="1">
    <location>
        <begin position="135"/>
        <end position="157"/>
    </location>
</feature>
<feature type="compositionally biased region" description="Low complexity" evidence="1">
    <location>
        <begin position="223"/>
        <end position="234"/>
    </location>
</feature>
<organism evidence="4 5">
    <name type="scientific">Plasmodium vivax (strain Brazil I)</name>
    <dbReference type="NCBI Taxonomy" id="1033975"/>
    <lineage>
        <taxon>Eukaryota</taxon>
        <taxon>Sar</taxon>
        <taxon>Alveolata</taxon>
        <taxon>Apicomplexa</taxon>
        <taxon>Aconoidasida</taxon>
        <taxon>Haemosporida</taxon>
        <taxon>Plasmodiidae</taxon>
        <taxon>Plasmodium</taxon>
        <taxon>Plasmodium (Plasmodium)</taxon>
    </lineage>
</organism>
<sequence>MNRKVNLFSSSFICLFLLAQRPTWGADASDGVPMLFNDENHLPNSLNRKLRNLNEIVQEDVSKNSHEVDELEKHEEEEEDVEVEEEQHEQQHGHTMEDPREGDEGNENDPQEGTHEQDDEDFMGQWTEVMANDADNSDGEEEDDDGSDPEEDAEEKSDADPTPSPSVEANDATGLPSGQSAELSNSSDSAPMGQQGVQASASGLADQTTQRTGDQGADGPHGDSGAATSRAGGSAERGPSGERPQERAPGGTPELPANSVPQREGRSDALPQEQQAQSEVVRSERQSGAAADGGAQPSERPAAPPQQTSRDTPPKPTADSNDAKIKYLDKLYDEVLTTTDNTSGIHVPDYHSKYNTIRQKYEYSMNPVEYEIVKNLFNVGFKNDGAASSDATPLVDVFKKALADETFQAEFDNFVHGLYGFAKRHSYLSKERMGDTTRYSDLLKNAISLMNTIEVN</sequence>
<keyword evidence="2" id="KW-0732">Signal</keyword>
<reference evidence="4 5" key="1">
    <citation type="submission" date="2011-08" db="EMBL/GenBank/DDBJ databases">
        <title>The Genome Sequence of Plasmodium vivax Brazil I.</title>
        <authorList>
            <consortium name="The Broad Institute Genome Sequencing Platform"/>
            <consortium name="The Broad Institute Genome Sequencing Center for Infectious Disease"/>
            <person name="Neafsey D."/>
            <person name="Carlton J."/>
            <person name="Barnwell J."/>
            <person name="Collins W."/>
            <person name="Escalante A."/>
            <person name="Mullikin J."/>
            <person name="Saul A."/>
            <person name="Guigo R."/>
            <person name="Camara F."/>
            <person name="Young S.K."/>
            <person name="Zeng Q."/>
            <person name="Gargeya S."/>
            <person name="Fitzgerald M."/>
            <person name="Haas B."/>
            <person name="Abouelleil A."/>
            <person name="Alvarado L."/>
            <person name="Arachchi H.M."/>
            <person name="Berlin A."/>
            <person name="Brown A."/>
            <person name="Chapman S.B."/>
            <person name="Chen Z."/>
            <person name="Dunbar C."/>
            <person name="Freedman E."/>
            <person name="Gearin G."/>
            <person name="Gellesch M."/>
            <person name="Goldberg J."/>
            <person name="Griggs A."/>
            <person name="Gujja S."/>
            <person name="Heiman D."/>
            <person name="Howarth C."/>
            <person name="Larson L."/>
            <person name="Lui A."/>
            <person name="MacDonald P.J.P."/>
            <person name="Montmayeur A."/>
            <person name="Murphy C."/>
            <person name="Neiman D."/>
            <person name="Pearson M."/>
            <person name="Priest M."/>
            <person name="Roberts A."/>
            <person name="Saif S."/>
            <person name="Shea T."/>
            <person name="Shenoy N."/>
            <person name="Sisk P."/>
            <person name="Stolte C."/>
            <person name="Sykes S."/>
            <person name="Wortman J."/>
            <person name="Nusbaum C."/>
            <person name="Birren B."/>
        </authorList>
    </citation>
    <scope>NUCLEOTIDE SEQUENCE [LARGE SCALE GENOMIC DNA]</scope>
    <source>
        <strain evidence="4 5">Brazil I</strain>
    </source>
</reference>
<keyword evidence="4" id="KW-0477">Merozoite</keyword>
<feature type="chain" id="PRO_5005322667" evidence="2">
    <location>
        <begin position="26"/>
        <end position="456"/>
    </location>
</feature>
<evidence type="ECO:0000313" key="4">
    <source>
        <dbReference type="EMBL" id="KMZ85457.1"/>
    </source>
</evidence>
<evidence type="ECO:0000256" key="2">
    <source>
        <dbReference type="SAM" id="SignalP"/>
    </source>
</evidence>
<feature type="signal peptide" evidence="2">
    <location>
        <begin position="1"/>
        <end position="25"/>
    </location>
</feature>
<dbReference type="OrthoDB" id="385821at2759"/>
<feature type="region of interest" description="Disordered" evidence="1">
    <location>
        <begin position="58"/>
        <end position="323"/>
    </location>
</feature>